<keyword evidence="6 8" id="KW-0472">Membrane</keyword>
<evidence type="ECO:0000256" key="1">
    <source>
        <dbReference type="ARBA" id="ARBA00004162"/>
    </source>
</evidence>
<keyword evidence="7" id="KW-0813">Transport</keyword>
<accession>A0A1R3VMP3</accession>
<evidence type="ECO:0000256" key="3">
    <source>
        <dbReference type="ARBA" id="ARBA00022475"/>
    </source>
</evidence>
<gene>
    <name evidence="9" type="ORF">SAMN05216526_0306</name>
</gene>
<dbReference type="STRING" id="233100.SAMN05216526_0306"/>
<reference evidence="9 10" key="1">
    <citation type="submission" date="2017-01" db="EMBL/GenBank/DDBJ databases">
        <authorList>
            <person name="Mah S.A."/>
            <person name="Swanson W.J."/>
            <person name="Moy G.W."/>
            <person name="Vacquier V.D."/>
        </authorList>
    </citation>
    <scope>NUCLEOTIDE SEQUENCE [LARGE SCALE GENOMIC DNA]</scope>
    <source>
        <strain evidence="9 10">M9</strain>
    </source>
</reference>
<evidence type="ECO:0000256" key="7">
    <source>
        <dbReference type="RuleBase" id="RU003879"/>
    </source>
</evidence>
<evidence type="ECO:0000313" key="10">
    <source>
        <dbReference type="Proteomes" id="UP000223759"/>
    </source>
</evidence>
<comment type="similarity">
    <text evidence="2 7">Belongs to the ExbD/TolR family.</text>
</comment>
<evidence type="ECO:0000256" key="8">
    <source>
        <dbReference type="SAM" id="Phobius"/>
    </source>
</evidence>
<evidence type="ECO:0000313" key="9">
    <source>
        <dbReference type="EMBL" id="SIT65851.1"/>
    </source>
</evidence>
<protein>
    <submittedName>
        <fullName evidence="9">Outer membrane transport energization protein ExbD</fullName>
    </submittedName>
</protein>
<dbReference type="Proteomes" id="UP000223759">
    <property type="component" value="Unassembled WGS sequence"/>
</dbReference>
<organism evidence="9 10">
    <name type="scientific">Ectothiorhodosinus mongolicus</name>
    <dbReference type="NCBI Taxonomy" id="233100"/>
    <lineage>
        <taxon>Bacteria</taxon>
        <taxon>Pseudomonadati</taxon>
        <taxon>Pseudomonadota</taxon>
        <taxon>Gammaproteobacteria</taxon>
        <taxon>Chromatiales</taxon>
        <taxon>Ectothiorhodospiraceae</taxon>
        <taxon>Ectothiorhodosinus</taxon>
    </lineage>
</organism>
<evidence type="ECO:0000256" key="2">
    <source>
        <dbReference type="ARBA" id="ARBA00005811"/>
    </source>
</evidence>
<dbReference type="PANTHER" id="PTHR30558">
    <property type="entry name" value="EXBD MEMBRANE COMPONENT OF PMF-DRIVEN MACROMOLECULE IMPORT SYSTEM"/>
    <property type="match status" value="1"/>
</dbReference>
<proteinExistence type="inferred from homology"/>
<dbReference type="Gene3D" id="3.30.420.270">
    <property type="match status" value="1"/>
</dbReference>
<keyword evidence="5 8" id="KW-1133">Transmembrane helix</keyword>
<name>A0A1R3VMP3_9GAMM</name>
<dbReference type="GO" id="GO:0005886">
    <property type="term" value="C:plasma membrane"/>
    <property type="evidence" value="ECO:0007669"/>
    <property type="project" value="UniProtKB-SubCell"/>
</dbReference>
<evidence type="ECO:0000256" key="4">
    <source>
        <dbReference type="ARBA" id="ARBA00022692"/>
    </source>
</evidence>
<evidence type="ECO:0000256" key="6">
    <source>
        <dbReference type="ARBA" id="ARBA00023136"/>
    </source>
</evidence>
<evidence type="ECO:0000256" key="5">
    <source>
        <dbReference type="ARBA" id="ARBA00022989"/>
    </source>
</evidence>
<sequence>MIRLSEAVTARHDDNQMIPLINIVFLLLIFFMVAGVLEAQNILNVDPPDSVVTQASDERDILVLLDAQGQTALDETIVPLDSLTEAVRTRITALGGETDALRVHIKADASVTTEQLLMLMDHLRDAGIQRITLLAVVGNGL</sequence>
<dbReference type="Pfam" id="PF02472">
    <property type="entry name" value="ExbD"/>
    <property type="match status" value="1"/>
</dbReference>
<keyword evidence="3" id="KW-1003">Cell membrane</keyword>
<feature type="transmembrane region" description="Helical" evidence="8">
    <location>
        <begin position="20"/>
        <end position="37"/>
    </location>
</feature>
<dbReference type="InterPro" id="IPR003400">
    <property type="entry name" value="ExbD"/>
</dbReference>
<keyword evidence="7" id="KW-0653">Protein transport</keyword>
<dbReference type="EMBL" id="FTPK01000001">
    <property type="protein sequence ID" value="SIT65851.1"/>
    <property type="molecule type" value="Genomic_DNA"/>
</dbReference>
<dbReference type="GO" id="GO:0015031">
    <property type="term" value="P:protein transport"/>
    <property type="evidence" value="ECO:0007669"/>
    <property type="project" value="UniProtKB-KW"/>
</dbReference>
<dbReference type="OrthoDB" id="9793581at2"/>
<comment type="subcellular location">
    <subcellularLocation>
        <location evidence="1">Cell membrane</location>
        <topology evidence="1">Single-pass membrane protein</topology>
    </subcellularLocation>
    <subcellularLocation>
        <location evidence="7">Cell membrane</location>
        <topology evidence="7">Single-pass type II membrane protein</topology>
    </subcellularLocation>
</comment>
<dbReference type="RefSeq" id="WP_076754326.1">
    <property type="nucleotide sequence ID" value="NZ_CP023018.1"/>
</dbReference>
<keyword evidence="4 7" id="KW-0812">Transmembrane</keyword>
<keyword evidence="10" id="KW-1185">Reference proteome</keyword>
<dbReference type="PANTHER" id="PTHR30558:SF3">
    <property type="entry name" value="BIOPOLYMER TRANSPORT PROTEIN EXBD-RELATED"/>
    <property type="match status" value="1"/>
</dbReference>
<dbReference type="AlphaFoldDB" id="A0A1R3VMP3"/>
<dbReference type="GO" id="GO:0022857">
    <property type="term" value="F:transmembrane transporter activity"/>
    <property type="evidence" value="ECO:0007669"/>
    <property type="project" value="InterPro"/>
</dbReference>